<dbReference type="Proteomes" id="UP000186817">
    <property type="component" value="Unassembled WGS sequence"/>
</dbReference>
<feature type="region of interest" description="Disordered" evidence="1">
    <location>
        <begin position="34"/>
        <end position="59"/>
    </location>
</feature>
<evidence type="ECO:0000256" key="1">
    <source>
        <dbReference type="SAM" id="MobiDB-lite"/>
    </source>
</evidence>
<proteinExistence type="predicted"/>
<dbReference type="AlphaFoldDB" id="A0A1Q9CY36"/>
<evidence type="ECO:0000313" key="3">
    <source>
        <dbReference type="Proteomes" id="UP000186817"/>
    </source>
</evidence>
<comment type="caution">
    <text evidence="2">The sequence shown here is derived from an EMBL/GenBank/DDBJ whole genome shotgun (WGS) entry which is preliminary data.</text>
</comment>
<protein>
    <submittedName>
        <fullName evidence="2">Uncharacterized protein</fullName>
    </submittedName>
</protein>
<name>A0A1Q9CY36_SYMMI</name>
<dbReference type="OrthoDB" id="425264at2759"/>
<dbReference type="EMBL" id="LSRX01000840">
    <property type="protein sequence ID" value="OLP87840.1"/>
    <property type="molecule type" value="Genomic_DNA"/>
</dbReference>
<sequence>MPRASRPLVCLYLVAAGYVATQLAAFVAAPAAPKAPRTQLQARGGGEYDVSDADIESDPPKGTVLSELAVKFFHGEFTPQGFKRYSGLWKGPPPGSIGKKDIAVVQGLKAQTANPMFVTKGGVGYGVDATQKVVDD</sequence>
<gene>
    <name evidence="2" type="ORF">AK812_SmicGene30894</name>
</gene>
<dbReference type="OMA" id="KAQTANP"/>
<accession>A0A1Q9CY36</accession>
<organism evidence="2 3">
    <name type="scientific">Symbiodinium microadriaticum</name>
    <name type="common">Dinoflagellate</name>
    <name type="synonym">Zooxanthella microadriatica</name>
    <dbReference type="NCBI Taxonomy" id="2951"/>
    <lineage>
        <taxon>Eukaryota</taxon>
        <taxon>Sar</taxon>
        <taxon>Alveolata</taxon>
        <taxon>Dinophyceae</taxon>
        <taxon>Suessiales</taxon>
        <taxon>Symbiodiniaceae</taxon>
        <taxon>Symbiodinium</taxon>
    </lineage>
</organism>
<evidence type="ECO:0000313" key="2">
    <source>
        <dbReference type="EMBL" id="OLP87840.1"/>
    </source>
</evidence>
<reference evidence="2 3" key="1">
    <citation type="submission" date="2016-02" db="EMBL/GenBank/DDBJ databases">
        <title>Genome analysis of coral dinoflagellate symbionts highlights evolutionary adaptations to a symbiotic lifestyle.</title>
        <authorList>
            <person name="Aranda M."/>
            <person name="Li Y."/>
            <person name="Liew Y.J."/>
            <person name="Baumgarten S."/>
            <person name="Simakov O."/>
            <person name="Wilson M."/>
            <person name="Piel J."/>
            <person name="Ashoor H."/>
            <person name="Bougouffa S."/>
            <person name="Bajic V.B."/>
            <person name="Ryu T."/>
            <person name="Ravasi T."/>
            <person name="Bayer T."/>
            <person name="Micklem G."/>
            <person name="Kim H."/>
            <person name="Bhak J."/>
            <person name="Lajeunesse T.C."/>
            <person name="Voolstra C.R."/>
        </authorList>
    </citation>
    <scope>NUCLEOTIDE SEQUENCE [LARGE SCALE GENOMIC DNA]</scope>
    <source>
        <strain evidence="2 3">CCMP2467</strain>
    </source>
</reference>
<keyword evidence="3" id="KW-1185">Reference proteome</keyword>